<protein>
    <recommendedName>
        <fullName evidence="4">Bromo domain-containing protein</fullName>
    </recommendedName>
</protein>
<dbReference type="InterPro" id="IPR040214">
    <property type="entry name" value="BRD10"/>
</dbReference>
<dbReference type="SUPFAM" id="SSF47370">
    <property type="entry name" value="Bromodomain"/>
    <property type="match status" value="1"/>
</dbReference>
<feature type="domain" description="Bromo" evidence="4">
    <location>
        <begin position="134"/>
        <end position="212"/>
    </location>
</feature>
<evidence type="ECO:0000313" key="6">
    <source>
        <dbReference type="Proteomes" id="UP000001038"/>
    </source>
</evidence>
<evidence type="ECO:0000313" key="5">
    <source>
        <dbReference type="Ensembl" id="ENSORLP00000045948.1"/>
    </source>
</evidence>
<reference evidence="5" key="3">
    <citation type="submission" date="2025-09" db="UniProtKB">
        <authorList>
            <consortium name="Ensembl"/>
        </authorList>
    </citation>
    <scope>IDENTIFICATION</scope>
    <source>
        <strain evidence="5">Hd-rR</strain>
    </source>
</reference>
<dbReference type="STRING" id="8090.ENSORLP00000045948"/>
<feature type="region of interest" description="Disordered" evidence="3">
    <location>
        <begin position="1949"/>
        <end position="1969"/>
    </location>
</feature>
<organism evidence="5 6">
    <name type="scientific">Oryzias latipes</name>
    <name type="common">Japanese rice fish</name>
    <name type="synonym">Japanese killifish</name>
    <dbReference type="NCBI Taxonomy" id="8090"/>
    <lineage>
        <taxon>Eukaryota</taxon>
        <taxon>Metazoa</taxon>
        <taxon>Chordata</taxon>
        <taxon>Craniata</taxon>
        <taxon>Vertebrata</taxon>
        <taxon>Euteleostomi</taxon>
        <taxon>Actinopterygii</taxon>
        <taxon>Neopterygii</taxon>
        <taxon>Teleostei</taxon>
        <taxon>Neoteleostei</taxon>
        <taxon>Acanthomorphata</taxon>
        <taxon>Ovalentaria</taxon>
        <taxon>Atherinomorphae</taxon>
        <taxon>Beloniformes</taxon>
        <taxon>Adrianichthyidae</taxon>
        <taxon>Oryziinae</taxon>
        <taxon>Oryzias</taxon>
    </lineage>
</organism>
<dbReference type="InParanoid" id="A0A3B3IP66"/>
<dbReference type="InterPro" id="IPR056522">
    <property type="entry name" value="KIAA2026_hel"/>
</dbReference>
<dbReference type="Pfam" id="PF23450">
    <property type="entry name" value="KIAA2026_hel"/>
    <property type="match status" value="1"/>
</dbReference>
<dbReference type="Bgee" id="ENSORLG00000026627">
    <property type="expression patterns" value="Expressed in testis and 14 other cell types or tissues"/>
</dbReference>
<keyword evidence="1 2" id="KW-0103">Bromodomain</keyword>
<feature type="region of interest" description="Disordered" evidence="3">
    <location>
        <begin position="1393"/>
        <end position="1552"/>
    </location>
</feature>
<dbReference type="InterPro" id="IPR001487">
    <property type="entry name" value="Bromodomain"/>
</dbReference>
<dbReference type="PANTHER" id="PTHR31095:SF3">
    <property type="entry name" value="RIKEN CDNA 9930021J03 GENE"/>
    <property type="match status" value="1"/>
</dbReference>
<dbReference type="Proteomes" id="UP000001038">
    <property type="component" value="Chromosome 12"/>
</dbReference>
<name>A0A3B3IP66_ORYLA</name>
<feature type="compositionally biased region" description="Low complexity" evidence="3">
    <location>
        <begin position="1526"/>
        <end position="1550"/>
    </location>
</feature>
<dbReference type="PROSITE" id="PS50014">
    <property type="entry name" value="BROMODOMAIN_2"/>
    <property type="match status" value="1"/>
</dbReference>
<feature type="compositionally biased region" description="Polar residues" evidence="3">
    <location>
        <begin position="1438"/>
        <end position="1462"/>
    </location>
</feature>
<dbReference type="SMART" id="SM00297">
    <property type="entry name" value="BROMO"/>
    <property type="match status" value="1"/>
</dbReference>
<sequence>MFKDVTDQITAASIQLHSKELALINQSSGSLQIPSGIMSSQFKWWGRSSGDTSLVKSEYGLRNGSCETEVSLGGVVTAEADHLSVCHNGISEFSNSDILLPEVCISSNSNSFEEDMNYEVQQAYKIFSGFLLDKYKGLTSPFFHPTDDDETQDGIEGVQGRVQSQLGQSMCLQRIKEKFINKEYETITEFVADFRLILENCYRCHGVDHWISKQGQKLEIMLEQKLTLLSRPLREKTTLAVTSKGRFGNDEERGSGSSSTRRRLAPRSLTTITVGGHESVMVQALRLEEQQRAKEEKRQRELEKKEAGEMSAKEVEEWEQSLLSQALPQTVDTVWELPAIGHFLCLAQTALNLPEIVFFELERCLLMPRCSLLLSKVMSSLLSPPHRRATLHRRPTLPYRRWESELRQRVSGWYRTVGSARNQQHRAEQLGLCHQFFRVLGEESPLEDTPFHLLPFYQRVWLLKGLCDHVYETQKDVQDTVLAQPIHECRESILGYDSKENAYIHFPHFCGADLRIYCQQPSSPPAFPFPSKLVKRVDFGQGTENEGNKNGGVRDATFIEHEDYGKRTVETRVGFKTENGNTEDSTIRLHLWPTSSTNGSESESSGGLLYKDSKVDSKTHTNSLRLKRSCHFGVINSKIGLKKEILDDHKQSKWAQRPSMDHNVKEETQASYINVEEHSYTGRSPACSESLGSPPKVLELRIEGTSPIHGNKSLPCSDCWKKKIGNVASAEHTCACEKSDLATKLSPRNAQNSADDLLNDKMWTKKRKHKKEHSEERLLKVKKEDKQLQQEDGLFQTKASKSVVSATINRKVKKKKSKTVLLNILGTGKETESMEKIKAESPSESSFKLVCTNLGELRELISKIEDELDDMESTKKRLGRWFNRREAVKDLHSTLIRLLNELTPWEPKLVKAYHRNRLRLKKEFDDFKRNPEYNNFIREECVSSSSSDDDYDDEEMSTERNPCDRLKEEELEHVPRGLWSGANTREFDADKTATRTPQNHLKPHLSCSEMSNVTSAELRGDSVSQLTSSVNQCRDLAWATTSPILHPTSGLPKGYTPIPTLLAKSVGNKVTLMKRPSDGQSVAFSDGQSKRLLVSPSSAVSTVSHISNAQRSSMSSQQSLQQIKTQSQQQAQILGQSGITALSKTSEDKLSLAEPKNHVQVINMVAEGRDHAVRKNSMISMNTFVSSDVDQNPAEKQIQQLVILPSNLLVKKTEAKSSSSNPQQSKGIHVGGSKVTSPIFISTDVSGFTIPETKIPVQRVPPLKDAKTVKTAPPVVSHLSLGSLSKGGSKGICNVQVGMPQGGVSAPSPITTISSAVSAEMAKPTDPKQELKTVCIRDSQSILVTTRGGNTGIVKVQTSSDQNALGSFPTCPVITISPQFKAFLISKTSSALSDPSTFQVSTTSVPTEASAPVTQNMVSNVPSTATSSVRMADPSSIPVRNSENQTKGSVGALSQDSGSSVGSAVKAKMSQSTAGSLLPISRSKNPVTSSISSSGNPQPIPRETTRTGVTPTSTDERSCANKYILVNSSSSSNSTVVSPKSPPSSTKPVPGTRVTFVPQPSPTNFTGSSPKLVIGVSSSGWTSTTSFLSQTPNIGSGPTQPVAGISSEALFNIKNIAMSSGVQNQLSGKMTSIGQNIGAVSHFSSISPPVTVPRTCSYTSTTTTTGLVPMTSVVSATGSSTQLGTCSFLTSSSSTQNVSPISVISSKKIATSNATALPTGNLSESNISIPANILSTISAQTTTPFGGSTAQTPPFVTSSNPLNIKFTISEEKVSSLTPQFPQTQTQTPLSIAPTTCTQSSTSDSGTVQQKIILNTSTPLTAGTQIVLNNARFVIPPQGLGPGSHVFIITSPAPQVPVVSSTGTGPSAVFKVVSSEDVSSLASILPQTAAKLPCVTDINSLPLTGSNWRNGASHVSSFKLEGTHSLGSTLITSTTNVVSAFPRISPAPPSNATVPSVVATPQTSSPARLSNPTCVSPMLNSSSSICSTSKSSVVATPLTKLSGNLSPLHVLSSLPVGALIKPVLTVPAPFSSSEVTNTPAVRCSLPAHQMATLSQTLQPQKIPVKVTTPSAVHLQGSVDIGLGNASIQKLMPVAAQMIGGTQTQVVPTVTVLPIVSIGSRTQTLPVATVPPIGSTACTFENVHLGPATQPSTSISSAQPVTSLLTKNQPLVMGTNQSLKKHFVDVSALNILTGGASKLLISPDGAVLNSVQCQVSPADAPVIFSNSSTGAQKTREATLQSKQADTK</sequence>
<evidence type="ECO:0000256" key="3">
    <source>
        <dbReference type="SAM" id="MobiDB-lite"/>
    </source>
</evidence>
<dbReference type="InterPro" id="IPR036427">
    <property type="entry name" value="Bromodomain-like_sf"/>
</dbReference>
<feature type="compositionally biased region" description="Low complexity" evidence="3">
    <location>
        <begin position="1777"/>
        <end position="1788"/>
    </location>
</feature>
<feature type="compositionally biased region" description="Polar residues" evidence="3">
    <location>
        <begin position="1792"/>
        <end position="1803"/>
    </location>
</feature>
<evidence type="ECO:0000256" key="1">
    <source>
        <dbReference type="ARBA" id="ARBA00023117"/>
    </source>
</evidence>
<dbReference type="Ensembl" id="ENSORLT00000043733.1">
    <property type="protein sequence ID" value="ENSORLP00000045948.1"/>
    <property type="gene ID" value="ENSORLG00000026627.1"/>
</dbReference>
<feature type="compositionally biased region" description="Polar residues" evidence="3">
    <location>
        <begin position="1393"/>
        <end position="1429"/>
    </location>
</feature>
<dbReference type="CDD" id="cd04369">
    <property type="entry name" value="Bromodomain"/>
    <property type="match status" value="1"/>
</dbReference>
<keyword evidence="6" id="KW-1185">Reference proteome</keyword>
<evidence type="ECO:0000259" key="4">
    <source>
        <dbReference type="PROSITE" id="PS50014"/>
    </source>
</evidence>
<reference evidence="5 6" key="1">
    <citation type="journal article" date="2007" name="Nature">
        <title>The medaka draft genome and insights into vertebrate genome evolution.</title>
        <authorList>
            <person name="Kasahara M."/>
            <person name="Naruse K."/>
            <person name="Sasaki S."/>
            <person name="Nakatani Y."/>
            <person name="Qu W."/>
            <person name="Ahsan B."/>
            <person name="Yamada T."/>
            <person name="Nagayasu Y."/>
            <person name="Doi K."/>
            <person name="Kasai Y."/>
            <person name="Jindo T."/>
            <person name="Kobayashi D."/>
            <person name="Shimada A."/>
            <person name="Toyoda A."/>
            <person name="Kuroki Y."/>
            <person name="Fujiyama A."/>
            <person name="Sasaki T."/>
            <person name="Shimizu A."/>
            <person name="Asakawa S."/>
            <person name="Shimizu N."/>
            <person name="Hashimoto S."/>
            <person name="Yang J."/>
            <person name="Lee Y."/>
            <person name="Matsushima K."/>
            <person name="Sugano S."/>
            <person name="Sakaizumi M."/>
            <person name="Narita T."/>
            <person name="Ohishi K."/>
            <person name="Haga S."/>
            <person name="Ohta F."/>
            <person name="Nomoto H."/>
            <person name="Nogata K."/>
            <person name="Morishita T."/>
            <person name="Endo T."/>
            <person name="Shin-I T."/>
            <person name="Takeda H."/>
            <person name="Morishita S."/>
            <person name="Kohara Y."/>
        </authorList>
    </citation>
    <scope>NUCLEOTIDE SEQUENCE [LARGE SCALE GENOMIC DNA]</scope>
    <source>
        <strain evidence="5 6">Hd-rR</strain>
    </source>
</reference>
<feature type="compositionally biased region" description="Polar residues" evidence="3">
    <location>
        <begin position="1482"/>
        <end position="1497"/>
    </location>
</feature>
<dbReference type="PANTHER" id="PTHR31095">
    <property type="entry name" value="RIKEN CDNA 9930021J03 GENE"/>
    <property type="match status" value="1"/>
</dbReference>
<proteinExistence type="predicted"/>
<dbReference type="GeneTree" id="ENSGT00390000011483"/>
<feature type="region of interest" description="Disordered" evidence="3">
    <location>
        <begin position="240"/>
        <end position="265"/>
    </location>
</feature>
<accession>A0A3B3IP66</accession>
<dbReference type="Pfam" id="PF00439">
    <property type="entry name" value="Bromodomain"/>
    <property type="match status" value="1"/>
</dbReference>
<feature type="region of interest" description="Disordered" evidence="3">
    <location>
        <begin position="1775"/>
        <end position="1803"/>
    </location>
</feature>
<evidence type="ECO:0000256" key="2">
    <source>
        <dbReference type="PROSITE-ProRule" id="PRU00035"/>
    </source>
</evidence>
<dbReference type="Gene3D" id="1.20.920.10">
    <property type="entry name" value="Bromodomain-like"/>
    <property type="match status" value="1"/>
</dbReference>
<reference evidence="5" key="2">
    <citation type="submission" date="2025-08" db="UniProtKB">
        <authorList>
            <consortium name="Ensembl"/>
        </authorList>
    </citation>
    <scope>IDENTIFICATION</scope>
    <source>
        <strain evidence="5">Hd-rR</strain>
    </source>
</reference>